<accession>A0A6J5WK27</accession>
<name>A0A6J5WK27_PRUAR</name>
<dbReference type="Proteomes" id="UP000507245">
    <property type="component" value="Unassembled WGS sequence"/>
</dbReference>
<dbReference type="EMBL" id="CAEKKB010000002">
    <property type="protein sequence ID" value="CAB4302070.1"/>
    <property type="molecule type" value="Genomic_DNA"/>
</dbReference>
<protein>
    <submittedName>
        <fullName evidence="1">Uncharacterized protein</fullName>
    </submittedName>
</protein>
<evidence type="ECO:0000313" key="1">
    <source>
        <dbReference type="EMBL" id="CAB4302070.1"/>
    </source>
</evidence>
<gene>
    <name evidence="1" type="ORF">ORAREDHAP_LOCUS17652</name>
</gene>
<keyword evidence="2" id="KW-1185">Reference proteome</keyword>
<organism evidence="1 2">
    <name type="scientific">Prunus armeniaca</name>
    <name type="common">Apricot</name>
    <name type="synonym">Armeniaca vulgaris</name>
    <dbReference type="NCBI Taxonomy" id="36596"/>
    <lineage>
        <taxon>Eukaryota</taxon>
        <taxon>Viridiplantae</taxon>
        <taxon>Streptophyta</taxon>
        <taxon>Embryophyta</taxon>
        <taxon>Tracheophyta</taxon>
        <taxon>Spermatophyta</taxon>
        <taxon>Magnoliopsida</taxon>
        <taxon>eudicotyledons</taxon>
        <taxon>Gunneridae</taxon>
        <taxon>Pentapetalae</taxon>
        <taxon>rosids</taxon>
        <taxon>fabids</taxon>
        <taxon>Rosales</taxon>
        <taxon>Rosaceae</taxon>
        <taxon>Amygdaloideae</taxon>
        <taxon>Amygdaleae</taxon>
        <taxon>Prunus</taxon>
    </lineage>
</organism>
<reference evidence="2" key="1">
    <citation type="journal article" date="2020" name="Genome Biol.">
        <title>Gamete binning: chromosome-level and haplotype-resolved genome assembly enabled by high-throughput single-cell sequencing of gamete genomes.</title>
        <authorList>
            <person name="Campoy J.A."/>
            <person name="Sun H."/>
            <person name="Goel M."/>
            <person name="Jiao W.-B."/>
            <person name="Folz-Donahue K."/>
            <person name="Wang N."/>
            <person name="Rubio M."/>
            <person name="Liu C."/>
            <person name="Kukat C."/>
            <person name="Ruiz D."/>
            <person name="Huettel B."/>
            <person name="Schneeberger K."/>
        </authorList>
    </citation>
    <scope>NUCLEOTIDE SEQUENCE [LARGE SCALE GENOMIC DNA]</scope>
    <source>
        <strain evidence="2">cv. Rojo Pasion</strain>
    </source>
</reference>
<sequence length="77" mass="8629">MSAENGDGGRATTAEALEAVDTWQKMMGAHHMRARVVAKRVGDDERIRENIWGTAPVLPFLSILPSHQFNKEINNRQ</sequence>
<dbReference type="AlphaFoldDB" id="A0A6J5WK27"/>
<evidence type="ECO:0000313" key="2">
    <source>
        <dbReference type="Proteomes" id="UP000507245"/>
    </source>
</evidence>
<proteinExistence type="predicted"/>